<accession>A0ACA9NY16</accession>
<comment type="caution">
    <text evidence="1">The sequence shown here is derived from an EMBL/GenBank/DDBJ whole genome shotgun (WGS) entry which is preliminary data.</text>
</comment>
<reference evidence="1" key="1">
    <citation type="submission" date="2021-06" db="EMBL/GenBank/DDBJ databases">
        <authorList>
            <person name="Kallberg Y."/>
            <person name="Tangrot J."/>
            <person name="Rosling A."/>
        </authorList>
    </citation>
    <scope>NUCLEOTIDE SEQUENCE</scope>
    <source>
        <strain evidence="1">CL356</strain>
    </source>
</reference>
<evidence type="ECO:0000313" key="2">
    <source>
        <dbReference type="Proteomes" id="UP000789525"/>
    </source>
</evidence>
<proteinExistence type="predicted"/>
<keyword evidence="2" id="KW-1185">Reference proteome</keyword>
<name>A0ACA9NY16_9GLOM</name>
<evidence type="ECO:0000313" key="1">
    <source>
        <dbReference type="EMBL" id="CAG8677155.1"/>
    </source>
</evidence>
<feature type="non-terminal residue" evidence="1">
    <location>
        <position position="185"/>
    </location>
</feature>
<protein>
    <submittedName>
        <fullName evidence="1">12775_t:CDS:1</fullName>
    </submittedName>
</protein>
<gene>
    <name evidence="1" type="ORF">ACOLOM_LOCUS9187</name>
</gene>
<organism evidence="1 2">
    <name type="scientific">Acaulospora colombiana</name>
    <dbReference type="NCBI Taxonomy" id="27376"/>
    <lineage>
        <taxon>Eukaryota</taxon>
        <taxon>Fungi</taxon>
        <taxon>Fungi incertae sedis</taxon>
        <taxon>Mucoromycota</taxon>
        <taxon>Glomeromycotina</taxon>
        <taxon>Glomeromycetes</taxon>
        <taxon>Diversisporales</taxon>
        <taxon>Acaulosporaceae</taxon>
        <taxon>Acaulospora</taxon>
    </lineage>
</organism>
<dbReference type="EMBL" id="CAJVPT010025903">
    <property type="protein sequence ID" value="CAG8677155.1"/>
    <property type="molecule type" value="Genomic_DNA"/>
</dbReference>
<sequence length="185" mass="21512">MKKQVEWLKRSLFEIVKIRREEIERTPEDESLVPDWLTMFLTLNTPRSVTKGVVSDLNSQPLTDGEIVPSLIETSRIFPTLPILFKRNEKPDEIGGYMFPESTEFFAYIEGIHKRKSNWVNPEVFNPDRFVDELHPDYKRVVYTFGGPGRNLALLEMKATLAMIYEKYNLELADVNTSLKFHTGL</sequence>
<dbReference type="Proteomes" id="UP000789525">
    <property type="component" value="Unassembled WGS sequence"/>
</dbReference>